<feature type="compositionally biased region" description="Basic residues" evidence="1">
    <location>
        <begin position="455"/>
        <end position="465"/>
    </location>
</feature>
<dbReference type="InterPro" id="IPR056704">
    <property type="entry name" value="DUF7802"/>
</dbReference>
<organism evidence="4 5">
    <name type="scientific">Bugula neritina</name>
    <name type="common">Brown bryozoan</name>
    <name type="synonym">Sertularia neritina</name>
    <dbReference type="NCBI Taxonomy" id="10212"/>
    <lineage>
        <taxon>Eukaryota</taxon>
        <taxon>Metazoa</taxon>
        <taxon>Spiralia</taxon>
        <taxon>Lophotrochozoa</taxon>
        <taxon>Bryozoa</taxon>
        <taxon>Gymnolaemata</taxon>
        <taxon>Cheilostomatida</taxon>
        <taxon>Flustrina</taxon>
        <taxon>Buguloidea</taxon>
        <taxon>Bugulidae</taxon>
        <taxon>Bugula</taxon>
    </lineage>
</organism>
<reference evidence="4" key="1">
    <citation type="submission" date="2020-06" db="EMBL/GenBank/DDBJ databases">
        <title>Draft genome of Bugula neritina, a colonial animal packing powerful symbionts and potential medicines.</title>
        <authorList>
            <person name="Rayko M."/>
        </authorList>
    </citation>
    <scope>NUCLEOTIDE SEQUENCE [LARGE SCALE GENOMIC DNA]</scope>
    <source>
        <strain evidence="4">Kwan_BN1</strain>
    </source>
</reference>
<keyword evidence="2" id="KW-0472">Membrane</keyword>
<feature type="compositionally biased region" description="Polar residues" evidence="1">
    <location>
        <begin position="442"/>
        <end position="453"/>
    </location>
</feature>
<feature type="transmembrane region" description="Helical" evidence="2">
    <location>
        <begin position="313"/>
        <end position="332"/>
    </location>
</feature>
<dbReference type="Proteomes" id="UP000593567">
    <property type="component" value="Unassembled WGS sequence"/>
</dbReference>
<name>A0A7J7K2P5_BUGNE</name>
<feature type="transmembrane region" description="Helical" evidence="2">
    <location>
        <begin position="62"/>
        <end position="79"/>
    </location>
</feature>
<dbReference type="PANTHER" id="PTHR35982">
    <property type="entry name" value="AGAP005361-PA"/>
    <property type="match status" value="1"/>
</dbReference>
<dbReference type="AlphaFoldDB" id="A0A7J7K2P5"/>
<dbReference type="OrthoDB" id="188749at2759"/>
<proteinExistence type="predicted"/>
<dbReference type="PANTHER" id="PTHR35982:SF1">
    <property type="entry name" value="SPIROCYCLASE, AVEC FAMILY"/>
    <property type="match status" value="1"/>
</dbReference>
<feature type="transmembrane region" description="Helical" evidence="2">
    <location>
        <begin position="202"/>
        <end position="220"/>
    </location>
</feature>
<sequence>MEQFKQNVCSYLSSVNNINKDGNPLLVNPQSQSDSDSQCFQNGLRWLVTFKSPVETWNEEPTFLFIQISVILGSILNFIHAWKNGGRFIHFWWATIIVSFVTECVCYLIPNIDSYWHAQGVVGLFGKRFPLYIVFVYNQFWYTAWVAVLRMNLKWWAEPFAVGVAAVLIDLPYDIMGVKMLWWTWHDTDANIFDRHYHVPWTSYYFHSSFLAAMLFIFFGSRKLLMPSKSKFESGNCLLEWLCTMLSGWLAMPVGSVVFIMLFYHPLHDWLNVHSEVPVMMWLAVCLLITWISDRNSSAKSRTGFTADKLFSLPVLNVVQHFLLFILLMFVSKPEEVRSTGLHQTIGPCNETEDTFSISGAILPRQKYLCPENYEEAFDFHCRPGGNPPPSGSSWYTMCGTPYENPMEYKLIIWFCCAIGLLVYCQILLFSGDQLPARQTLATAKQTTVSPTSKKLNKKKNRKQE</sequence>
<gene>
    <name evidence="4" type="ORF">EB796_009277</name>
</gene>
<dbReference type="EMBL" id="VXIV02001507">
    <property type="protein sequence ID" value="KAF6032463.1"/>
    <property type="molecule type" value="Genomic_DNA"/>
</dbReference>
<keyword evidence="5" id="KW-1185">Reference proteome</keyword>
<evidence type="ECO:0000256" key="1">
    <source>
        <dbReference type="SAM" id="MobiDB-lite"/>
    </source>
</evidence>
<protein>
    <recommendedName>
        <fullName evidence="3">DUF7802 domain-containing protein</fullName>
    </recommendedName>
</protein>
<feature type="transmembrane region" description="Helical" evidence="2">
    <location>
        <begin position="270"/>
        <end position="292"/>
    </location>
</feature>
<feature type="transmembrane region" description="Helical" evidence="2">
    <location>
        <begin position="91"/>
        <end position="110"/>
    </location>
</feature>
<dbReference type="Pfam" id="PF25085">
    <property type="entry name" value="DUF7802"/>
    <property type="match status" value="1"/>
</dbReference>
<evidence type="ECO:0000313" key="5">
    <source>
        <dbReference type="Proteomes" id="UP000593567"/>
    </source>
</evidence>
<evidence type="ECO:0000259" key="3">
    <source>
        <dbReference type="Pfam" id="PF25085"/>
    </source>
</evidence>
<keyword evidence="2" id="KW-1133">Transmembrane helix</keyword>
<feature type="transmembrane region" description="Helical" evidence="2">
    <location>
        <begin position="160"/>
        <end position="182"/>
    </location>
</feature>
<accession>A0A7J7K2P5</accession>
<comment type="caution">
    <text evidence="4">The sequence shown here is derived from an EMBL/GenBank/DDBJ whole genome shotgun (WGS) entry which is preliminary data.</text>
</comment>
<keyword evidence="2" id="KW-0812">Transmembrane</keyword>
<feature type="region of interest" description="Disordered" evidence="1">
    <location>
        <begin position="442"/>
        <end position="465"/>
    </location>
</feature>
<evidence type="ECO:0000313" key="4">
    <source>
        <dbReference type="EMBL" id="KAF6032463.1"/>
    </source>
</evidence>
<feature type="domain" description="DUF7802" evidence="3">
    <location>
        <begin position="45"/>
        <end position="426"/>
    </location>
</feature>
<feature type="transmembrane region" description="Helical" evidence="2">
    <location>
        <begin position="241"/>
        <end position="264"/>
    </location>
</feature>
<evidence type="ECO:0000256" key="2">
    <source>
        <dbReference type="SAM" id="Phobius"/>
    </source>
</evidence>
<feature type="transmembrane region" description="Helical" evidence="2">
    <location>
        <begin position="411"/>
        <end position="430"/>
    </location>
</feature>
<feature type="transmembrane region" description="Helical" evidence="2">
    <location>
        <begin position="130"/>
        <end position="148"/>
    </location>
</feature>